<evidence type="ECO:0000313" key="10">
    <source>
        <dbReference type="EMBL" id="EDO16326.1"/>
    </source>
</evidence>
<feature type="region of interest" description="Disordered" evidence="9">
    <location>
        <begin position="36"/>
        <end position="98"/>
    </location>
</feature>
<evidence type="ECO:0000256" key="5">
    <source>
        <dbReference type="ARBA" id="ARBA00038903"/>
    </source>
</evidence>
<dbReference type="HOGENOM" id="CLU_010246_4_1_1"/>
<dbReference type="GO" id="GO:0004382">
    <property type="term" value="F:GDP phosphatase activity"/>
    <property type="evidence" value="ECO:0007669"/>
    <property type="project" value="UniProtKB-EC"/>
</dbReference>
<gene>
    <name evidence="10" type="ORF">Kpol_1059p16</name>
</gene>
<evidence type="ECO:0000256" key="6">
    <source>
        <dbReference type="PIRSR" id="PIRSR600407-1"/>
    </source>
</evidence>
<evidence type="ECO:0000256" key="9">
    <source>
        <dbReference type="SAM" id="MobiDB-lite"/>
    </source>
</evidence>
<dbReference type="GO" id="GO:0006487">
    <property type="term" value="P:protein N-linked glycosylation"/>
    <property type="evidence" value="ECO:0007669"/>
    <property type="project" value="TreeGrafter"/>
</dbReference>
<feature type="compositionally biased region" description="Polar residues" evidence="9">
    <location>
        <begin position="49"/>
        <end position="78"/>
    </location>
</feature>
<dbReference type="PROSITE" id="PS01238">
    <property type="entry name" value="GDA1_CD39_NTPASE"/>
    <property type="match status" value="1"/>
</dbReference>
<dbReference type="PANTHER" id="PTHR11782:SF83">
    <property type="entry name" value="GUANOSINE-DIPHOSPHATASE"/>
    <property type="match status" value="1"/>
</dbReference>
<keyword evidence="7" id="KW-0547">Nucleotide-binding</keyword>
<dbReference type="AlphaFoldDB" id="A7TN20"/>
<dbReference type="GO" id="GO:0000139">
    <property type="term" value="C:Golgi membrane"/>
    <property type="evidence" value="ECO:0007669"/>
    <property type="project" value="UniProtKB-SubCell"/>
</dbReference>
<comment type="similarity">
    <text evidence="2 8">Belongs to the GDA1/CD39 NTPase family.</text>
</comment>
<dbReference type="EC" id="3.6.1.42" evidence="5"/>
<dbReference type="OMA" id="FCFDANL"/>
<organism evidence="11">
    <name type="scientific">Vanderwaltozyma polyspora (strain ATCC 22028 / DSM 70294 / BCRC 21397 / CBS 2163 / NBRC 10782 / NRRL Y-8283 / UCD 57-17)</name>
    <name type="common">Kluyveromyces polysporus</name>
    <dbReference type="NCBI Taxonomy" id="436907"/>
    <lineage>
        <taxon>Eukaryota</taxon>
        <taxon>Fungi</taxon>
        <taxon>Dikarya</taxon>
        <taxon>Ascomycota</taxon>
        <taxon>Saccharomycotina</taxon>
        <taxon>Saccharomycetes</taxon>
        <taxon>Saccharomycetales</taxon>
        <taxon>Saccharomycetaceae</taxon>
        <taxon>Vanderwaltozyma</taxon>
    </lineage>
</organism>
<dbReference type="RefSeq" id="XP_001644184.1">
    <property type="nucleotide sequence ID" value="XM_001644134.1"/>
</dbReference>
<accession>A7TN20</accession>
<dbReference type="GO" id="GO:0009134">
    <property type="term" value="P:nucleoside diphosphate catabolic process"/>
    <property type="evidence" value="ECO:0007669"/>
    <property type="project" value="TreeGrafter"/>
</dbReference>
<dbReference type="OrthoDB" id="6372431at2759"/>
<dbReference type="GO" id="GO:0045134">
    <property type="term" value="F:UDP phosphatase activity"/>
    <property type="evidence" value="ECO:0007669"/>
    <property type="project" value="TreeGrafter"/>
</dbReference>
<reference evidence="10 11" key="1">
    <citation type="journal article" date="2007" name="Proc. Natl. Acad. Sci. U.S.A.">
        <title>Independent sorting-out of thousands of duplicated gene pairs in two yeast species descended from a whole-genome duplication.</title>
        <authorList>
            <person name="Scannell D.R."/>
            <person name="Frank A.C."/>
            <person name="Conant G.C."/>
            <person name="Byrne K.P."/>
            <person name="Woolfit M."/>
            <person name="Wolfe K.H."/>
        </authorList>
    </citation>
    <scope>NUCLEOTIDE SEQUENCE [LARGE SCALE GENOMIC DNA]</scope>
    <source>
        <strain evidence="11">ATCC 22028 / DSM 70294 / BCRC 21397 / CBS 2163 / NBRC 10782 / NRRL Y-8283 / UCD 57-17</strain>
    </source>
</reference>
<dbReference type="Proteomes" id="UP000000267">
    <property type="component" value="Unassembled WGS sequence"/>
</dbReference>
<feature type="binding site" evidence="7">
    <location>
        <begin position="311"/>
        <end position="315"/>
    </location>
    <ligand>
        <name>ATP</name>
        <dbReference type="ChEBI" id="CHEBI:30616"/>
    </ligand>
</feature>
<evidence type="ECO:0000256" key="7">
    <source>
        <dbReference type="PIRSR" id="PIRSR600407-2"/>
    </source>
</evidence>
<dbReference type="PhylomeDB" id="A7TN20"/>
<evidence type="ECO:0000313" key="11">
    <source>
        <dbReference type="Proteomes" id="UP000000267"/>
    </source>
</evidence>
<dbReference type="FunCoup" id="A7TN20">
    <property type="interactions" value="380"/>
</dbReference>
<comment type="function">
    <text evidence="4">After transfer of sugars to endogenous macromolecular acceptors, the enzyme converts nucleoside diphosphates to nucleoside monophosphates which in turn exit the Golgi lumen in a coupled antiporter reaction, allowing entry of additional nucleotide sugar from the cytosol.</text>
</comment>
<evidence type="ECO:0000256" key="4">
    <source>
        <dbReference type="ARBA" id="ARBA00037742"/>
    </source>
</evidence>
<keyword evidence="7" id="KW-0067">ATP-binding</keyword>
<keyword evidence="11" id="KW-1185">Reference proteome</keyword>
<comment type="subcellular location">
    <subcellularLocation>
        <location evidence="1">Golgi apparatus membrane</location>
        <topology evidence="1">Single-pass type II membrane protein</topology>
    </subcellularLocation>
</comment>
<protein>
    <recommendedName>
        <fullName evidence="5">guanosine-diphosphatase</fullName>
        <ecNumber evidence="5">3.6.1.42</ecNumber>
    </recommendedName>
</protein>
<dbReference type="PANTHER" id="PTHR11782">
    <property type="entry name" value="ADENOSINE/GUANOSINE DIPHOSPHATASE"/>
    <property type="match status" value="1"/>
</dbReference>
<dbReference type="Gene3D" id="3.30.420.40">
    <property type="match status" value="1"/>
</dbReference>
<evidence type="ECO:0000256" key="2">
    <source>
        <dbReference type="ARBA" id="ARBA00009283"/>
    </source>
</evidence>
<feature type="active site" description="Proton acceptor" evidence="6">
    <location>
        <position position="280"/>
    </location>
</feature>
<evidence type="ECO:0000256" key="8">
    <source>
        <dbReference type="RuleBase" id="RU003833"/>
    </source>
</evidence>
<sequence length="581" mass="63400">MRIATARNYRFIIAAFAVIMVILLVGSSSKKASVSKAKFGTPGNLKPPVQQNFDGSVVNNVDSGLDAQQDNVGSTSFGDDSKVAPPPVPQSPLDDDDEEYDEFKTLPVDDKPGFIDDGSTAKGNPAVNQAVKNTQSGGNSLKDTTGQASSCGKDHQFVVMIDAGSSGSRVHVYEFDVCSQPPTLVRETFEKVQPGLSKYEDNPTAGAKSLDVLLEKALEVIPEKSMRCSPVAVKATAGLRKLGEESAHKILSAVRAHLEDNYPFPIVEDEGVSIMSGEQEGVYAWITTNYLLGNIGAGSKIPTSAIFDLGGGSTQIVFEPSFEGNEKMVDGEHKHELTFGEQKYTLYQFSHLGYGLNEARKQINSRLVQKYVDAGRVDPHSREPITLQHACLAPNENLIAEEVTLKSGDVILVNFEGVATANPKNCKNLIKGILNKGKQCTQKPCSFNGVHQPSLVHTFKETNDMYAFSYFFDKTNPLNMPEAFTVQELIDLAATVCGGEEVWAKEFSDSPEAMRILKKEPTLCMDLTYEASLLHDGYDIPLTREIKTTERIDNKEIGWCLGASLPLLDGSNWKCKVKEIE</sequence>
<evidence type="ECO:0000256" key="1">
    <source>
        <dbReference type="ARBA" id="ARBA00004323"/>
    </source>
</evidence>
<proteinExistence type="inferred from homology"/>
<dbReference type="Gene3D" id="3.30.420.150">
    <property type="entry name" value="Exopolyphosphatase. Domain 2"/>
    <property type="match status" value="1"/>
</dbReference>
<dbReference type="Pfam" id="PF01150">
    <property type="entry name" value="GDA1_CD39"/>
    <property type="match status" value="1"/>
</dbReference>
<dbReference type="CDD" id="cd24040">
    <property type="entry name" value="ASKHA_NBD_GDA1"/>
    <property type="match status" value="1"/>
</dbReference>
<dbReference type="InParanoid" id="A7TN20"/>
<dbReference type="GO" id="GO:0005524">
    <property type="term" value="F:ATP binding"/>
    <property type="evidence" value="ECO:0007669"/>
    <property type="project" value="UniProtKB-KW"/>
</dbReference>
<dbReference type="KEGG" id="vpo:Kpol_1059p16"/>
<dbReference type="eggNOG" id="KOG1385">
    <property type="taxonomic scope" value="Eukaryota"/>
</dbReference>
<name>A7TN20_VANPO</name>
<dbReference type="GO" id="GO:0017111">
    <property type="term" value="F:ribonucleoside triphosphate phosphatase activity"/>
    <property type="evidence" value="ECO:0007669"/>
    <property type="project" value="TreeGrafter"/>
</dbReference>
<dbReference type="GeneID" id="5544456"/>
<dbReference type="EMBL" id="DS480427">
    <property type="protein sequence ID" value="EDO16326.1"/>
    <property type="molecule type" value="Genomic_DNA"/>
</dbReference>
<dbReference type="InterPro" id="IPR000407">
    <property type="entry name" value="GDA1_CD39_NTPase"/>
</dbReference>
<evidence type="ECO:0000256" key="3">
    <source>
        <dbReference type="ARBA" id="ARBA00022801"/>
    </source>
</evidence>
<keyword evidence="3 8" id="KW-0378">Hydrolase</keyword>